<feature type="compositionally biased region" description="Basic and acidic residues" evidence="1">
    <location>
        <begin position="63"/>
        <end position="76"/>
    </location>
</feature>
<protein>
    <recommendedName>
        <fullName evidence="4">Ribosomal protein L4</fullName>
    </recommendedName>
</protein>
<evidence type="ECO:0000313" key="2">
    <source>
        <dbReference type="EMBL" id="CAI9563886.1"/>
    </source>
</evidence>
<proteinExistence type="predicted"/>
<gene>
    <name evidence="2" type="ORF">SPARVUS_LOCUS5826599</name>
</gene>
<accession>A0ABN9CWK4</accession>
<evidence type="ECO:0000256" key="1">
    <source>
        <dbReference type="SAM" id="MobiDB-lite"/>
    </source>
</evidence>
<dbReference type="EMBL" id="CATNWA010012679">
    <property type="protein sequence ID" value="CAI9563886.1"/>
    <property type="molecule type" value="Genomic_DNA"/>
</dbReference>
<feature type="non-terminal residue" evidence="2">
    <location>
        <position position="1"/>
    </location>
</feature>
<evidence type="ECO:0000313" key="3">
    <source>
        <dbReference type="Proteomes" id="UP001162483"/>
    </source>
</evidence>
<keyword evidence="3" id="KW-1185">Reference proteome</keyword>
<sequence>TIHKRSARLNINTVQTKPNLQQITICTTPNVVGQAGSVANGQTRYKEQAGEWSGVAEVGTGRVHAESGSKQREHRIPGTGAHGKQYTKALITGLV</sequence>
<dbReference type="Proteomes" id="UP001162483">
    <property type="component" value="Unassembled WGS sequence"/>
</dbReference>
<evidence type="ECO:0008006" key="4">
    <source>
        <dbReference type="Google" id="ProtNLM"/>
    </source>
</evidence>
<comment type="caution">
    <text evidence="2">The sequence shown here is derived from an EMBL/GenBank/DDBJ whole genome shotgun (WGS) entry which is preliminary data.</text>
</comment>
<feature type="non-terminal residue" evidence="2">
    <location>
        <position position="95"/>
    </location>
</feature>
<organism evidence="2 3">
    <name type="scientific">Staurois parvus</name>
    <dbReference type="NCBI Taxonomy" id="386267"/>
    <lineage>
        <taxon>Eukaryota</taxon>
        <taxon>Metazoa</taxon>
        <taxon>Chordata</taxon>
        <taxon>Craniata</taxon>
        <taxon>Vertebrata</taxon>
        <taxon>Euteleostomi</taxon>
        <taxon>Amphibia</taxon>
        <taxon>Batrachia</taxon>
        <taxon>Anura</taxon>
        <taxon>Neobatrachia</taxon>
        <taxon>Ranoidea</taxon>
        <taxon>Ranidae</taxon>
        <taxon>Staurois</taxon>
    </lineage>
</organism>
<reference evidence="2" key="1">
    <citation type="submission" date="2023-05" db="EMBL/GenBank/DDBJ databases">
        <authorList>
            <person name="Stuckert A."/>
        </authorList>
    </citation>
    <scope>NUCLEOTIDE SEQUENCE</scope>
</reference>
<name>A0ABN9CWK4_9NEOB</name>
<feature type="region of interest" description="Disordered" evidence="1">
    <location>
        <begin position="61"/>
        <end position="82"/>
    </location>
</feature>